<evidence type="ECO:0000313" key="2">
    <source>
        <dbReference type="Proteomes" id="UP000033731"/>
    </source>
</evidence>
<dbReference type="InterPro" id="IPR016541">
    <property type="entry name" value="UCP008505"/>
</dbReference>
<dbReference type="EMBL" id="JMTK01000002">
    <property type="protein sequence ID" value="KJZ81599.1"/>
    <property type="molecule type" value="Genomic_DNA"/>
</dbReference>
<dbReference type="PATRIC" id="fig|556287.9.peg.337"/>
<dbReference type="Proteomes" id="UP000033731">
    <property type="component" value="Unassembled WGS sequence"/>
</dbReference>
<accession>A0A0F4VJN1</accession>
<proteinExistence type="predicted"/>
<sequence length="180" mass="20697">MEQQFIVDANILITPSNFYYPVDRVPQYWSWLLSLVENDQVKMPVEVFEEISVKPYAETLLGKWIKNQGGKFKNKISLSQEEYAGNVDCVLKAYASVLQDHPDTLNTTEAMKLGADPQIIASAYGKERRTVVSNETYNNNTRPRSAHNVKIPYVCKNLQIRCIDIFEFCEQLNFHTQPDS</sequence>
<comment type="caution">
    <text evidence="1">The sequence shown here is derived from an EMBL/GenBank/DDBJ whole genome shotgun (WGS) entry which is preliminary data.</text>
</comment>
<dbReference type="AlphaFoldDB" id="A0A0F4VJN1"/>
<keyword evidence="2" id="KW-1185">Reference proteome</keyword>
<dbReference type="RefSeq" id="WP_045960589.1">
    <property type="nucleotide sequence ID" value="NZ_JMTK01000002.1"/>
</dbReference>
<protein>
    <submittedName>
        <fullName evidence="1">Uncharacterized protein</fullName>
    </submittedName>
</protein>
<organism evidence="1 2">
    <name type="scientific">Candidatus Liberibacter solanacearum</name>
    <dbReference type="NCBI Taxonomy" id="556287"/>
    <lineage>
        <taxon>Bacteria</taxon>
        <taxon>Pseudomonadati</taxon>
        <taxon>Pseudomonadota</taxon>
        <taxon>Alphaproteobacteria</taxon>
        <taxon>Hyphomicrobiales</taxon>
        <taxon>Rhizobiaceae</taxon>
        <taxon>Liberibacter</taxon>
    </lineage>
</organism>
<reference evidence="1 2" key="1">
    <citation type="journal article" date="2015" name="Phytopathology">
        <title>Genomes of Candidatus Liberibacter solanacearum haplotype A from New Zealand and the USA suggest significant genome plasticity in the species.</title>
        <authorList>
            <person name="Thompson S.M."/>
            <person name="Johnson C.P."/>
            <person name="Lu A.Y."/>
            <person name="Frampton R.A."/>
            <person name="Sullivan K.L."/>
            <person name="Fiers M.W."/>
            <person name="Crowhurst R.N."/>
            <person name="Pitman A.R."/>
            <person name="Scott I."/>
            <person name="Gudmestad N.C."/>
            <person name="Smith G.R."/>
        </authorList>
    </citation>
    <scope>NUCLEOTIDE SEQUENCE [LARGE SCALE GENOMIC DNA]</scope>
    <source>
        <strain evidence="1 2">LsoNZ1</strain>
    </source>
</reference>
<name>A0A0F4VJN1_9HYPH</name>
<dbReference type="Pfam" id="PF14367">
    <property type="entry name" value="DUF4411"/>
    <property type="match status" value="1"/>
</dbReference>
<evidence type="ECO:0000313" key="1">
    <source>
        <dbReference type="EMBL" id="KJZ81599.1"/>
    </source>
</evidence>
<gene>
    <name evidence="1" type="ORF">DJ66_0321</name>
</gene>